<evidence type="ECO:0000313" key="1">
    <source>
        <dbReference type="EMBL" id="KJQ45701.1"/>
    </source>
</evidence>
<accession>A0AAE2EHE6</accession>
<name>A0AAE2EHE6_MYCMY</name>
<reference evidence="1 2" key="1">
    <citation type="submission" date="2015-02" db="EMBL/GenBank/DDBJ databases">
        <title>Mycoplasma mycoides subsp. mycoides strain:B237 Genome sequencing.</title>
        <authorList>
            <person name="Fischer A."/>
            <person name="Santana-Cruz I."/>
            <person name="Schieck E."/>
            <person name="Gourle H."/>
            <person name="Lambert M."/>
            <person name="Nadendla S."/>
            <person name="Miller R.A."/>
            <person name="Weber J."/>
            <person name="Bongcam-Rudloff E."/>
            <person name="Vashee S."/>
            <person name="Frey J."/>
            <person name="Jores J."/>
        </authorList>
    </citation>
    <scope>NUCLEOTIDE SEQUENCE [LARGE SCALE GENOMIC DNA]</scope>
    <source>
        <strain evidence="1 2">B237</strain>
    </source>
</reference>
<dbReference type="RefSeq" id="WP_045610394.1">
    <property type="nucleotide sequence ID" value="NZ_LAEW01000001.1"/>
</dbReference>
<evidence type="ECO:0000313" key="2">
    <source>
        <dbReference type="Proteomes" id="UP000033624"/>
    </source>
</evidence>
<sequence>MGNVGKKTSEMDVQIYLDNLNITDKFKITNNNVTNVSYENKSNKLNQVLIQLNYKYKSKSDLIN</sequence>
<dbReference type="AlphaFoldDB" id="A0AAE2EHE6"/>
<dbReference type="EMBL" id="LAEW01000001">
    <property type="protein sequence ID" value="KJQ45701.1"/>
    <property type="molecule type" value="Genomic_DNA"/>
</dbReference>
<protein>
    <submittedName>
        <fullName evidence="1">Uncharacterized protein</fullName>
    </submittedName>
</protein>
<dbReference type="Proteomes" id="UP000033624">
    <property type="component" value="Unassembled WGS sequence"/>
</dbReference>
<gene>
    <name evidence="1" type="ORF">TS59_0401</name>
</gene>
<comment type="caution">
    <text evidence="1">The sequence shown here is derived from an EMBL/GenBank/DDBJ whole genome shotgun (WGS) entry which is preliminary data.</text>
</comment>
<proteinExistence type="predicted"/>
<organism evidence="1 2">
    <name type="scientific">Mycoplasma mycoides subsp. mycoides</name>
    <dbReference type="NCBI Taxonomy" id="2103"/>
    <lineage>
        <taxon>Bacteria</taxon>
        <taxon>Bacillati</taxon>
        <taxon>Mycoplasmatota</taxon>
        <taxon>Mollicutes</taxon>
        <taxon>Mycoplasmataceae</taxon>
        <taxon>Mycoplasma</taxon>
    </lineage>
</organism>